<feature type="binding site" evidence="18">
    <location>
        <position position="156"/>
    </location>
    <ligand>
        <name>NAD(+)</name>
        <dbReference type="ChEBI" id="CHEBI:57540"/>
    </ligand>
</feature>
<evidence type="ECO:0000256" key="7">
    <source>
        <dbReference type="ARBA" id="ARBA00013031"/>
    </source>
</evidence>
<evidence type="ECO:0000256" key="15">
    <source>
        <dbReference type="ARBA" id="ARBA00023141"/>
    </source>
</evidence>
<evidence type="ECO:0000259" key="20">
    <source>
        <dbReference type="Pfam" id="PF24621"/>
    </source>
</evidence>
<feature type="binding site" evidence="18">
    <location>
        <position position="189"/>
    </location>
    <ligand>
        <name>Zn(2+)</name>
        <dbReference type="ChEBI" id="CHEBI:29105"/>
    </ligand>
</feature>
<dbReference type="PANTHER" id="PTHR43622:SF7">
    <property type="entry name" value="3-DEHYDROQUINATE SYNTHASE, CHLOROPLASTIC"/>
    <property type="match status" value="1"/>
</dbReference>
<keyword evidence="14 18" id="KW-0520">NAD</keyword>
<comment type="catalytic activity">
    <reaction evidence="1 18">
        <text>7-phospho-2-dehydro-3-deoxy-D-arabino-heptonate = 3-dehydroquinate + phosphate</text>
        <dbReference type="Rhea" id="RHEA:21968"/>
        <dbReference type="ChEBI" id="CHEBI:32364"/>
        <dbReference type="ChEBI" id="CHEBI:43474"/>
        <dbReference type="ChEBI" id="CHEBI:58394"/>
        <dbReference type="EC" id="4.2.3.4"/>
    </reaction>
</comment>
<evidence type="ECO:0000256" key="12">
    <source>
        <dbReference type="ARBA" id="ARBA00022741"/>
    </source>
</evidence>
<keyword evidence="9 18" id="KW-0963">Cytoplasm</keyword>
<evidence type="ECO:0000256" key="3">
    <source>
        <dbReference type="ARBA" id="ARBA00003485"/>
    </source>
</evidence>
<feature type="binding site" evidence="18">
    <location>
        <position position="147"/>
    </location>
    <ligand>
        <name>NAD(+)</name>
        <dbReference type="ChEBI" id="CHEBI:57540"/>
    </ligand>
</feature>
<reference evidence="21 22" key="1">
    <citation type="submission" date="2024-09" db="EMBL/GenBank/DDBJ databases">
        <authorList>
            <person name="Sun Q."/>
            <person name="Mori K."/>
        </authorList>
    </citation>
    <scope>NUCLEOTIDE SEQUENCE [LARGE SCALE GENOMIC DNA]</scope>
    <source>
        <strain evidence="21 22">CCM 8545</strain>
    </source>
</reference>
<evidence type="ECO:0000313" key="22">
    <source>
        <dbReference type="Proteomes" id="UP001589758"/>
    </source>
</evidence>
<evidence type="ECO:0000256" key="18">
    <source>
        <dbReference type="HAMAP-Rule" id="MF_00110"/>
    </source>
</evidence>
<evidence type="ECO:0000256" key="6">
    <source>
        <dbReference type="ARBA" id="ARBA00005412"/>
    </source>
</evidence>
<keyword evidence="11 18" id="KW-0479">Metal-binding</keyword>
<dbReference type="SUPFAM" id="SSF56796">
    <property type="entry name" value="Dehydroquinate synthase-like"/>
    <property type="match status" value="1"/>
</dbReference>
<feature type="domain" description="3-dehydroquinate synthase N-terminal" evidence="19">
    <location>
        <begin position="73"/>
        <end position="184"/>
    </location>
</feature>
<dbReference type="NCBIfam" id="TIGR01357">
    <property type="entry name" value="aroB"/>
    <property type="match status" value="1"/>
</dbReference>
<dbReference type="Pfam" id="PF24621">
    <property type="entry name" value="DHQS_C"/>
    <property type="match status" value="1"/>
</dbReference>
<dbReference type="RefSeq" id="WP_385877862.1">
    <property type="nucleotide sequence ID" value="NZ_JBHLXE010000108.1"/>
</dbReference>
<evidence type="ECO:0000256" key="13">
    <source>
        <dbReference type="ARBA" id="ARBA00022833"/>
    </source>
</evidence>
<keyword evidence="10 18" id="KW-0028">Amino-acid biosynthesis</keyword>
<gene>
    <name evidence="18 21" type="primary">aroB</name>
    <name evidence="21" type="ORF">ACFFIT_11705</name>
</gene>
<sequence length="366" mass="40777">MANTTEPSLIVSLDERSYPIYIQPGLFKNKAFFSLWRSKKNIMIVTNETISPLYLEGIKAQLSSNENRVLHTILPDGEEYKSLDILNTVFTELLEHSFGRDSLLIALGGGVIGDLVGFASACYQRGIPFVQIPTTLLSQVDSSVGGKTAVNHPLGKNMIGAFYQPKSVIIDTDCLKTLPPREFSAGLAEVIKYGIIFDLPFFEWLEENIEHIMDLDENALVYTIKRCCELKADVVMRDETEQGDRALLNLGHTYGHAIEAHLGYGKWLHGEAVSVGMLMACETSLKLGLMHSESLIRVKNLLKKANLPILAPSEMTANDYIPHMLRDKKVLEGKLRLVLPIEIGQSVVKNNVDQQIILHAIERCSK</sequence>
<dbReference type="InterPro" id="IPR056179">
    <property type="entry name" value="DHQS_C"/>
</dbReference>
<accession>A0ABV6CEN9</accession>
<dbReference type="InterPro" id="IPR016037">
    <property type="entry name" value="DHQ_synth_AroB"/>
</dbReference>
<comment type="pathway">
    <text evidence="5 18">Metabolic intermediate biosynthesis; chorismate biosynthesis; chorismate from D-erythrose 4-phosphate and phosphoenolpyruvate: step 2/7.</text>
</comment>
<feature type="binding site" evidence="18">
    <location>
        <begin position="134"/>
        <end position="135"/>
    </location>
    <ligand>
        <name>NAD(+)</name>
        <dbReference type="ChEBI" id="CHEBI:57540"/>
    </ligand>
</feature>
<comment type="subcellular location">
    <subcellularLocation>
        <location evidence="4 18">Cytoplasm</location>
    </subcellularLocation>
</comment>
<dbReference type="Gene3D" id="3.40.50.1970">
    <property type="match status" value="1"/>
</dbReference>
<dbReference type="EMBL" id="JBHLXE010000108">
    <property type="protein sequence ID" value="MFC0180736.1"/>
    <property type="molecule type" value="Genomic_DNA"/>
</dbReference>
<evidence type="ECO:0000256" key="10">
    <source>
        <dbReference type="ARBA" id="ARBA00022605"/>
    </source>
</evidence>
<dbReference type="InterPro" id="IPR030963">
    <property type="entry name" value="DHQ_synth_fam"/>
</dbReference>
<evidence type="ECO:0000313" key="21">
    <source>
        <dbReference type="EMBL" id="MFC0180736.1"/>
    </source>
</evidence>
<evidence type="ECO:0000256" key="5">
    <source>
        <dbReference type="ARBA" id="ARBA00004661"/>
    </source>
</evidence>
<dbReference type="InterPro" id="IPR050071">
    <property type="entry name" value="Dehydroquinate_synthase"/>
</dbReference>
<keyword evidence="17 18" id="KW-0170">Cobalt</keyword>
<comment type="cofactor">
    <cofactor evidence="2 18">
        <name>NAD(+)</name>
        <dbReference type="ChEBI" id="CHEBI:57540"/>
    </cofactor>
</comment>
<comment type="function">
    <text evidence="3 18">Catalyzes the conversion of 3-deoxy-D-arabino-heptulosonate 7-phosphate (DAHP) to dehydroquinate (DHQ).</text>
</comment>
<comment type="cofactor">
    <cofactor evidence="18">
        <name>Co(2+)</name>
        <dbReference type="ChEBI" id="CHEBI:48828"/>
    </cofactor>
    <cofactor evidence="18">
        <name>Zn(2+)</name>
        <dbReference type="ChEBI" id="CHEBI:29105"/>
    </cofactor>
    <text evidence="18">Binds 1 divalent metal cation per subunit. Can use either Co(2+) or Zn(2+).</text>
</comment>
<keyword evidence="16 18" id="KW-0456">Lyase</keyword>
<evidence type="ECO:0000256" key="16">
    <source>
        <dbReference type="ARBA" id="ARBA00023239"/>
    </source>
</evidence>
<feature type="binding site" evidence="18">
    <location>
        <begin position="174"/>
        <end position="177"/>
    </location>
    <ligand>
        <name>NAD(+)</name>
        <dbReference type="ChEBI" id="CHEBI:57540"/>
    </ligand>
</feature>
<dbReference type="Proteomes" id="UP001589758">
    <property type="component" value="Unassembled WGS sequence"/>
</dbReference>
<feature type="binding site" evidence="18">
    <location>
        <position position="252"/>
    </location>
    <ligand>
        <name>Zn(2+)</name>
        <dbReference type="ChEBI" id="CHEBI:29105"/>
    </ligand>
</feature>
<comment type="caution">
    <text evidence="21">The sequence shown here is derived from an EMBL/GenBank/DDBJ whole genome shotgun (WGS) entry which is preliminary data.</text>
</comment>
<evidence type="ECO:0000256" key="4">
    <source>
        <dbReference type="ARBA" id="ARBA00004496"/>
    </source>
</evidence>
<dbReference type="Pfam" id="PF01761">
    <property type="entry name" value="DHQ_synthase"/>
    <property type="match status" value="1"/>
</dbReference>
<keyword evidence="13 18" id="KW-0862">Zinc</keyword>
<dbReference type="CDD" id="cd08195">
    <property type="entry name" value="DHQS"/>
    <property type="match status" value="1"/>
</dbReference>
<feature type="binding site" evidence="18">
    <location>
        <begin position="76"/>
        <end position="81"/>
    </location>
    <ligand>
        <name>NAD(+)</name>
        <dbReference type="ChEBI" id="CHEBI:57540"/>
    </ligand>
</feature>
<evidence type="ECO:0000256" key="9">
    <source>
        <dbReference type="ARBA" id="ARBA00022490"/>
    </source>
</evidence>
<evidence type="ECO:0000256" key="17">
    <source>
        <dbReference type="ARBA" id="ARBA00023285"/>
    </source>
</evidence>
<dbReference type="Gene3D" id="1.20.1090.10">
    <property type="entry name" value="Dehydroquinate synthase-like - alpha domain"/>
    <property type="match status" value="1"/>
</dbReference>
<name>A0ABV6CEN9_9GAMM</name>
<comment type="similarity">
    <text evidence="6 18">Belongs to the sugar phosphate cyclases superfamily. Dehydroquinate synthase family.</text>
</comment>
<proteinExistence type="inferred from homology"/>
<protein>
    <recommendedName>
        <fullName evidence="8 18">3-dehydroquinate synthase</fullName>
        <shortName evidence="18">DHQS</shortName>
        <ecNumber evidence="7 18">4.2.3.4</ecNumber>
    </recommendedName>
</protein>
<keyword evidence="22" id="KW-1185">Reference proteome</keyword>
<dbReference type="InterPro" id="IPR030960">
    <property type="entry name" value="DHQS/DOIS_N"/>
</dbReference>
<dbReference type="PANTHER" id="PTHR43622">
    <property type="entry name" value="3-DEHYDROQUINATE SYNTHASE"/>
    <property type="match status" value="1"/>
</dbReference>
<evidence type="ECO:0000259" key="19">
    <source>
        <dbReference type="Pfam" id="PF01761"/>
    </source>
</evidence>
<organism evidence="21 22">
    <name type="scientific">Thorsellia kenyensis</name>
    <dbReference type="NCBI Taxonomy" id="1549888"/>
    <lineage>
        <taxon>Bacteria</taxon>
        <taxon>Pseudomonadati</taxon>
        <taxon>Pseudomonadota</taxon>
        <taxon>Gammaproteobacteria</taxon>
        <taxon>Enterobacterales</taxon>
        <taxon>Thorselliaceae</taxon>
        <taxon>Thorsellia</taxon>
    </lineage>
</organism>
<feature type="binding site" evidence="18">
    <location>
        <begin position="110"/>
        <end position="114"/>
    </location>
    <ligand>
        <name>NAD(+)</name>
        <dbReference type="ChEBI" id="CHEBI:57540"/>
    </ligand>
</feature>
<dbReference type="EC" id="4.2.3.4" evidence="7 18"/>
<evidence type="ECO:0000256" key="8">
    <source>
        <dbReference type="ARBA" id="ARBA00017684"/>
    </source>
</evidence>
<evidence type="ECO:0000256" key="1">
    <source>
        <dbReference type="ARBA" id="ARBA00001393"/>
    </source>
</evidence>
<keyword evidence="12 18" id="KW-0547">Nucleotide-binding</keyword>
<keyword evidence="15 18" id="KW-0057">Aromatic amino acid biosynthesis</keyword>
<evidence type="ECO:0000256" key="11">
    <source>
        <dbReference type="ARBA" id="ARBA00022723"/>
    </source>
</evidence>
<feature type="domain" description="3-dehydroquinate synthase C-terminal" evidence="20">
    <location>
        <begin position="186"/>
        <end position="330"/>
    </location>
</feature>
<dbReference type="GO" id="GO:0003856">
    <property type="term" value="F:3-dehydroquinate synthase activity"/>
    <property type="evidence" value="ECO:0007669"/>
    <property type="project" value="UniProtKB-EC"/>
</dbReference>
<evidence type="ECO:0000256" key="2">
    <source>
        <dbReference type="ARBA" id="ARBA00001911"/>
    </source>
</evidence>
<feature type="binding site" evidence="18">
    <location>
        <position position="269"/>
    </location>
    <ligand>
        <name>Zn(2+)</name>
        <dbReference type="ChEBI" id="CHEBI:29105"/>
    </ligand>
</feature>
<dbReference type="PIRSF" id="PIRSF001455">
    <property type="entry name" value="DHQ_synth"/>
    <property type="match status" value="1"/>
</dbReference>
<dbReference type="HAMAP" id="MF_00110">
    <property type="entry name" value="DHQ_synthase"/>
    <property type="match status" value="1"/>
</dbReference>
<evidence type="ECO:0000256" key="14">
    <source>
        <dbReference type="ARBA" id="ARBA00023027"/>
    </source>
</evidence>